<protein>
    <submittedName>
        <fullName evidence="2">Nucleoside ABC transporter, permease protein 1</fullName>
    </submittedName>
</protein>
<accession>A0A6J4LGJ2</accession>
<feature type="non-terminal residue" evidence="2">
    <location>
        <position position="368"/>
    </location>
</feature>
<dbReference type="AlphaFoldDB" id="A0A6J4LGJ2"/>
<proteinExistence type="predicted"/>
<feature type="compositionally biased region" description="Basic and acidic residues" evidence="1">
    <location>
        <begin position="140"/>
        <end position="153"/>
    </location>
</feature>
<name>A0A6J4LGJ2_9ACTN</name>
<feature type="region of interest" description="Disordered" evidence="1">
    <location>
        <begin position="278"/>
        <end position="336"/>
    </location>
</feature>
<dbReference type="EMBL" id="CADCUE010000113">
    <property type="protein sequence ID" value="CAA9331603.1"/>
    <property type="molecule type" value="Genomic_DNA"/>
</dbReference>
<sequence>APLGPARRRARARRAAARDRLLAGDRLARAHRRRRPGVVDVRAAARLRPAPAQHHPRAERRHDLLPVGAGRGHRLPHEPVQHRGGRPVPPRGHERRLGRRGGQPADRSAPAGHRAGRRLRGRHVGGPGRTAQGHPRRERGHLDDHAERHRDRSGGVLPARGGRPGRRQQQHRHAPPRRVGPAGRAASRAGLPAGRLRLPAGRGPRRTGLLARARPHPLRLRAARDGPVGVRSGRERCGRAADGGHDDAAVRRGGRPGRHAAAARRLVLLQPRLPGRARLHRHRDRPARAQPPGRHRARRAAVGLSRRLLGDPRHRGHLAGDRHDHAGVDRARRRRRLRARAPLPAAVRAVTGRPCAGRDAAPDAGVGM</sequence>
<feature type="region of interest" description="Disordered" evidence="1">
    <location>
        <begin position="227"/>
        <end position="257"/>
    </location>
</feature>
<feature type="compositionally biased region" description="Low complexity" evidence="1">
    <location>
        <begin position="177"/>
        <end position="209"/>
    </location>
</feature>
<feature type="non-terminal residue" evidence="2">
    <location>
        <position position="1"/>
    </location>
</feature>
<feature type="compositionally biased region" description="Basic residues" evidence="1">
    <location>
        <begin position="114"/>
        <end position="123"/>
    </location>
</feature>
<organism evidence="2">
    <name type="scientific">uncultured Frankineae bacterium</name>
    <dbReference type="NCBI Taxonomy" id="437475"/>
    <lineage>
        <taxon>Bacteria</taxon>
        <taxon>Bacillati</taxon>
        <taxon>Actinomycetota</taxon>
        <taxon>Actinomycetes</taxon>
        <taxon>Frankiales</taxon>
        <taxon>environmental samples</taxon>
    </lineage>
</organism>
<feature type="region of interest" description="Disordered" evidence="1">
    <location>
        <begin position="24"/>
        <end position="209"/>
    </location>
</feature>
<feature type="compositionally biased region" description="Basic and acidic residues" evidence="1">
    <location>
        <begin position="232"/>
        <end position="250"/>
    </location>
</feature>
<feature type="compositionally biased region" description="Low complexity" evidence="1">
    <location>
        <begin position="42"/>
        <end position="53"/>
    </location>
</feature>
<reference evidence="2" key="1">
    <citation type="submission" date="2020-02" db="EMBL/GenBank/DDBJ databases">
        <authorList>
            <person name="Meier V. D."/>
        </authorList>
    </citation>
    <scope>NUCLEOTIDE SEQUENCE</scope>
    <source>
        <strain evidence="2">AVDCRST_MAG16</strain>
    </source>
</reference>
<gene>
    <name evidence="2" type="ORF">AVDCRST_MAG16-1392</name>
</gene>
<feature type="compositionally biased region" description="Basic residues" evidence="1">
    <location>
        <begin position="163"/>
        <end position="176"/>
    </location>
</feature>
<evidence type="ECO:0000313" key="2">
    <source>
        <dbReference type="EMBL" id="CAA9331603.1"/>
    </source>
</evidence>
<feature type="compositionally biased region" description="Basic and acidic residues" evidence="1">
    <location>
        <begin position="308"/>
        <end position="330"/>
    </location>
</feature>
<evidence type="ECO:0000256" key="1">
    <source>
        <dbReference type="SAM" id="MobiDB-lite"/>
    </source>
</evidence>